<feature type="domain" description="J" evidence="12">
    <location>
        <begin position="8"/>
        <end position="73"/>
    </location>
</feature>
<evidence type="ECO:0000256" key="5">
    <source>
        <dbReference type="ARBA" id="ARBA00023186"/>
    </source>
</evidence>
<dbReference type="PANTHER" id="PTHR44313">
    <property type="entry name" value="DNAJ HOMOLOG SUBFAMILY C MEMBER 17"/>
    <property type="match status" value="1"/>
</dbReference>
<evidence type="ECO:0000259" key="12">
    <source>
        <dbReference type="PROSITE" id="PS50076"/>
    </source>
</evidence>
<keyword evidence="6" id="KW-0539">Nucleus</keyword>
<evidence type="ECO:0000256" key="7">
    <source>
        <dbReference type="ARBA" id="ARBA00053783"/>
    </source>
</evidence>
<dbReference type="GO" id="GO:0005681">
    <property type="term" value="C:spliceosomal complex"/>
    <property type="evidence" value="ECO:0007669"/>
    <property type="project" value="TreeGrafter"/>
</dbReference>
<keyword evidence="10" id="KW-0175">Coiled coil</keyword>
<dbReference type="InterPro" id="IPR035979">
    <property type="entry name" value="RBD_domain_sf"/>
</dbReference>
<accession>A0A836FBN0</accession>
<evidence type="ECO:0000256" key="1">
    <source>
        <dbReference type="ARBA" id="ARBA00004123"/>
    </source>
</evidence>
<organism evidence="14 15">
    <name type="scientific">Acromyrmex insinuator</name>
    <dbReference type="NCBI Taxonomy" id="230686"/>
    <lineage>
        <taxon>Eukaryota</taxon>
        <taxon>Metazoa</taxon>
        <taxon>Ecdysozoa</taxon>
        <taxon>Arthropoda</taxon>
        <taxon>Hexapoda</taxon>
        <taxon>Insecta</taxon>
        <taxon>Pterygota</taxon>
        <taxon>Neoptera</taxon>
        <taxon>Endopterygota</taxon>
        <taxon>Hymenoptera</taxon>
        <taxon>Apocrita</taxon>
        <taxon>Aculeata</taxon>
        <taxon>Formicoidea</taxon>
        <taxon>Formicidae</taxon>
        <taxon>Myrmicinae</taxon>
        <taxon>Acromyrmex</taxon>
    </lineage>
</organism>
<protein>
    <recommendedName>
        <fullName evidence="8">DnaJ homolog subfamily C member 17</fullName>
    </recommendedName>
</protein>
<keyword evidence="11" id="KW-0472">Membrane</keyword>
<feature type="domain" description="RRM" evidence="13">
    <location>
        <begin position="170"/>
        <end position="233"/>
    </location>
</feature>
<reference evidence="14" key="1">
    <citation type="submission" date="2020-02" db="EMBL/GenBank/DDBJ databases">
        <title>Relaxed selection underlies rapid genomic changes in the transitions from sociality to social parasitism in ants.</title>
        <authorList>
            <person name="Bi X."/>
        </authorList>
    </citation>
    <scope>NUCLEOTIDE SEQUENCE</scope>
    <source>
        <strain evidence="14">BGI-DK2013a</strain>
        <tissue evidence="14">Whole body</tissue>
    </source>
</reference>
<evidence type="ECO:0000256" key="10">
    <source>
        <dbReference type="SAM" id="Coils"/>
    </source>
</evidence>
<feature type="non-terminal residue" evidence="14">
    <location>
        <position position="1"/>
    </location>
</feature>
<keyword evidence="4 9" id="KW-0694">RNA-binding</keyword>
<comment type="function">
    <text evidence="7">May negatively affect PAX8-induced thyroglobulin/TG transcription.</text>
</comment>
<evidence type="ECO:0000313" key="14">
    <source>
        <dbReference type="EMBL" id="KAG5316351.1"/>
    </source>
</evidence>
<dbReference type="Gene3D" id="1.10.287.110">
    <property type="entry name" value="DnaJ domain"/>
    <property type="match status" value="1"/>
</dbReference>
<dbReference type="GO" id="GO:0000390">
    <property type="term" value="P:spliceosomal complex disassembly"/>
    <property type="evidence" value="ECO:0007669"/>
    <property type="project" value="TreeGrafter"/>
</dbReference>
<dbReference type="EMBL" id="JAANHZ010000062">
    <property type="protein sequence ID" value="KAG5316351.1"/>
    <property type="molecule type" value="Genomic_DNA"/>
</dbReference>
<gene>
    <name evidence="14" type="primary">Dnajc17</name>
    <name evidence="14" type="ORF">G6Z75_0000080</name>
</gene>
<feature type="transmembrane region" description="Helical" evidence="11">
    <location>
        <begin position="289"/>
        <end position="310"/>
    </location>
</feature>
<dbReference type="PROSITE" id="PS50076">
    <property type="entry name" value="DNAJ_2"/>
    <property type="match status" value="1"/>
</dbReference>
<dbReference type="PANTHER" id="PTHR44313:SF1">
    <property type="entry name" value="DNAJ HOMOLOG SUBFAMILY C MEMBER 17"/>
    <property type="match status" value="1"/>
</dbReference>
<keyword evidence="11" id="KW-1133">Transmembrane helix</keyword>
<sequence length="349" mass="39373">MDAITQMDLYGLLGVESTASMPEIKKAYRKKALTCHPDKNPDNPRAAELFQELSRVLEILTDANARAAYDQAIAARKQAKERVRQFDAKRKKLKEDLEAREEAYKRSFDPKSDTKSDEEQTKAEVKRLQEWYKQIEEEMVFTRELFLEKLKSSSDDLTSNVGDFRIKIRWKVQDGDLTNGGYNYDNLHKMFSKYGDVAVLVVSSTKKGSAMIEFGDKNAAETALLAEIGLAKNPLTLRGLWDTQKRSTCAASSANSNIGKLIFPATTCLNSTPCASVSFSSAPNIFVCIIYIIAITIATMILFFNIFYIIQTQQTKMSDAELENSVLANLRRAEERKRLIEELKAQEGT</sequence>
<keyword evidence="15" id="KW-1185">Reference proteome</keyword>
<dbReference type="InterPro" id="IPR052094">
    <property type="entry name" value="Pre-mRNA-splicing_ERAD"/>
</dbReference>
<evidence type="ECO:0000256" key="2">
    <source>
        <dbReference type="ARBA" id="ARBA00004496"/>
    </source>
</evidence>
<dbReference type="CDD" id="cd12429">
    <property type="entry name" value="RRM_DNAJC17"/>
    <property type="match status" value="1"/>
</dbReference>
<name>A0A836FBN0_9HYME</name>
<dbReference type="Pfam" id="PF00226">
    <property type="entry name" value="DnaJ"/>
    <property type="match status" value="1"/>
</dbReference>
<feature type="non-terminal residue" evidence="14">
    <location>
        <position position="349"/>
    </location>
</feature>
<dbReference type="InterPro" id="IPR036869">
    <property type="entry name" value="J_dom_sf"/>
</dbReference>
<evidence type="ECO:0000256" key="11">
    <source>
        <dbReference type="SAM" id="Phobius"/>
    </source>
</evidence>
<dbReference type="PRINTS" id="PR00625">
    <property type="entry name" value="JDOMAIN"/>
</dbReference>
<evidence type="ECO:0000256" key="4">
    <source>
        <dbReference type="ARBA" id="ARBA00022884"/>
    </source>
</evidence>
<dbReference type="SUPFAM" id="SSF46565">
    <property type="entry name" value="Chaperone J-domain"/>
    <property type="match status" value="1"/>
</dbReference>
<dbReference type="Proteomes" id="UP000667349">
    <property type="component" value="Unassembled WGS sequence"/>
</dbReference>
<evidence type="ECO:0000259" key="13">
    <source>
        <dbReference type="PROSITE" id="PS50102"/>
    </source>
</evidence>
<dbReference type="CDD" id="cd06257">
    <property type="entry name" value="DnaJ"/>
    <property type="match status" value="1"/>
</dbReference>
<dbReference type="InterPro" id="IPR034254">
    <property type="entry name" value="DNAJC17_RRM"/>
</dbReference>
<keyword evidence="3" id="KW-0963">Cytoplasm</keyword>
<keyword evidence="11" id="KW-0812">Transmembrane</keyword>
<keyword evidence="5" id="KW-0143">Chaperone</keyword>
<dbReference type="Gene3D" id="3.30.70.330">
    <property type="match status" value="1"/>
</dbReference>
<evidence type="ECO:0000256" key="9">
    <source>
        <dbReference type="PROSITE-ProRule" id="PRU00176"/>
    </source>
</evidence>
<evidence type="ECO:0000256" key="6">
    <source>
        <dbReference type="ARBA" id="ARBA00023242"/>
    </source>
</evidence>
<dbReference type="PROSITE" id="PS50102">
    <property type="entry name" value="RRM"/>
    <property type="match status" value="1"/>
</dbReference>
<dbReference type="SMART" id="SM00271">
    <property type="entry name" value="DnaJ"/>
    <property type="match status" value="1"/>
</dbReference>
<evidence type="ECO:0000256" key="3">
    <source>
        <dbReference type="ARBA" id="ARBA00022490"/>
    </source>
</evidence>
<dbReference type="InterPro" id="IPR012677">
    <property type="entry name" value="Nucleotide-bd_a/b_plait_sf"/>
</dbReference>
<evidence type="ECO:0000256" key="8">
    <source>
        <dbReference type="ARBA" id="ARBA00074360"/>
    </source>
</evidence>
<comment type="caution">
    <text evidence="14">The sequence shown here is derived from an EMBL/GenBank/DDBJ whole genome shotgun (WGS) entry which is preliminary data.</text>
</comment>
<dbReference type="FunFam" id="1.10.287.110:FF:000059">
    <property type="entry name" value="dnaJ homolog subfamily C member 17"/>
    <property type="match status" value="1"/>
</dbReference>
<dbReference type="InterPro" id="IPR001623">
    <property type="entry name" value="DnaJ_domain"/>
</dbReference>
<proteinExistence type="predicted"/>
<dbReference type="Pfam" id="PF00076">
    <property type="entry name" value="RRM_1"/>
    <property type="match status" value="1"/>
</dbReference>
<dbReference type="GO" id="GO:0003723">
    <property type="term" value="F:RNA binding"/>
    <property type="evidence" value="ECO:0007669"/>
    <property type="project" value="UniProtKB-UniRule"/>
</dbReference>
<feature type="coiled-coil region" evidence="10">
    <location>
        <begin position="69"/>
        <end position="138"/>
    </location>
</feature>
<dbReference type="GO" id="GO:0005737">
    <property type="term" value="C:cytoplasm"/>
    <property type="evidence" value="ECO:0007669"/>
    <property type="project" value="UniProtKB-SubCell"/>
</dbReference>
<dbReference type="InterPro" id="IPR000504">
    <property type="entry name" value="RRM_dom"/>
</dbReference>
<comment type="subcellular location">
    <subcellularLocation>
        <location evidence="2">Cytoplasm</location>
    </subcellularLocation>
    <subcellularLocation>
        <location evidence="1">Nucleus</location>
    </subcellularLocation>
</comment>
<dbReference type="SUPFAM" id="SSF54928">
    <property type="entry name" value="RNA-binding domain, RBD"/>
    <property type="match status" value="1"/>
</dbReference>
<evidence type="ECO:0000313" key="15">
    <source>
        <dbReference type="Proteomes" id="UP000667349"/>
    </source>
</evidence>
<dbReference type="AlphaFoldDB" id="A0A836FBN0"/>